<feature type="compositionally biased region" description="Polar residues" evidence="1">
    <location>
        <begin position="399"/>
        <end position="408"/>
    </location>
</feature>
<organism evidence="4 5">
    <name type="scientific">Raineyella antarctica</name>
    <dbReference type="NCBI Taxonomy" id="1577474"/>
    <lineage>
        <taxon>Bacteria</taxon>
        <taxon>Bacillati</taxon>
        <taxon>Actinomycetota</taxon>
        <taxon>Actinomycetes</taxon>
        <taxon>Propionibacteriales</taxon>
        <taxon>Propionibacteriaceae</taxon>
        <taxon>Raineyella</taxon>
    </lineage>
</organism>
<evidence type="ECO:0000256" key="2">
    <source>
        <dbReference type="SAM" id="Phobius"/>
    </source>
</evidence>
<proteinExistence type="predicted"/>
<feature type="chain" id="PRO_5011643258" description="Glycoprotein" evidence="3">
    <location>
        <begin position="23"/>
        <end position="642"/>
    </location>
</feature>
<evidence type="ECO:0000256" key="3">
    <source>
        <dbReference type="SAM" id="SignalP"/>
    </source>
</evidence>
<feature type="transmembrane region" description="Helical" evidence="2">
    <location>
        <begin position="612"/>
        <end position="632"/>
    </location>
</feature>
<reference evidence="4 5" key="1">
    <citation type="submission" date="2016-06" db="EMBL/GenBank/DDBJ databases">
        <authorList>
            <person name="Olsen C.W."/>
            <person name="Carey S."/>
            <person name="Hinshaw L."/>
            <person name="Karasin A.I."/>
        </authorList>
    </citation>
    <scope>NUCLEOTIDE SEQUENCE [LARGE SCALE GENOMIC DNA]</scope>
    <source>
        <strain evidence="4 5">LZ-22</strain>
    </source>
</reference>
<dbReference type="EMBL" id="FMYF01000012">
    <property type="protein sequence ID" value="SDB97149.1"/>
    <property type="molecule type" value="Genomic_DNA"/>
</dbReference>
<protein>
    <recommendedName>
        <fullName evidence="6">Glycoprotein</fullName>
    </recommendedName>
</protein>
<dbReference type="STRING" id="1577474.GA0111570_11273"/>
<evidence type="ECO:0000256" key="1">
    <source>
        <dbReference type="SAM" id="MobiDB-lite"/>
    </source>
</evidence>
<keyword evidence="2" id="KW-1133">Transmembrane helix</keyword>
<feature type="region of interest" description="Disordered" evidence="1">
    <location>
        <begin position="390"/>
        <end position="444"/>
    </location>
</feature>
<evidence type="ECO:0008006" key="6">
    <source>
        <dbReference type="Google" id="ProtNLM"/>
    </source>
</evidence>
<feature type="signal peptide" evidence="3">
    <location>
        <begin position="1"/>
        <end position="22"/>
    </location>
</feature>
<sequence>MLAALLLALAYVAGGPVRPAQAADPVRVDLTSLSPRIATPGQTITLSGRATNTGSTTLTALQAYFWRDQRLLTTRDELDPTAAPVGARYLPTFAILGTNGTLAPGESADFTVTMPTSALGVPARDGVTMVGAQVRGSDGSGNTTLGRVRTWLPQDVGSTRKPIDVTTVVALTSPPSRVGPDRFVDDHLAGELASGGRLDALLDTAAETGRTWIVDPALVVAVADMADDGYTLTDGTAGTGQADARAWLQKFQALRTEGYRLPYGTTDIDLVGSIARPDVLRQAADPSALPGEVARLPLAVWPAGGLLTAHGLSALAGLDGPVTVLASNLREDASSAGGRTVVPYDPGALAIGTEMARSATQLRQASAATTFLDAVQGRTAQVRLVTDAAAASVDDNDPTSRTPLSSVPATAGRPVTVDGLLLPEPDSTPAPATPAPSAPVGQGGDVVAAATDRAGLGSMFADPGLAADMTSRVVSSLASSQWPGHADGYRAFRKWERDQTAAILRGNALTISAQPVLLTARQDIRFPVTVTNNLDEPVSVRLEFTSENNDRLHVPAVDVPEIGAGEAIGINAVPEVQANGRYTVQAQLTTPSGSPVGKPVDIDVQATQAGRVGWILMIVSGIVVIGTTVLRIKQVRTERSRG</sequence>
<dbReference type="Proteomes" id="UP000199086">
    <property type="component" value="Unassembled WGS sequence"/>
</dbReference>
<keyword evidence="2" id="KW-0472">Membrane</keyword>
<dbReference type="AlphaFoldDB" id="A0A1G6HS87"/>
<accession>A0A1G6HS87</accession>
<evidence type="ECO:0000313" key="4">
    <source>
        <dbReference type="EMBL" id="SDB97149.1"/>
    </source>
</evidence>
<keyword evidence="2" id="KW-0812">Transmembrane</keyword>
<feature type="compositionally biased region" description="Pro residues" evidence="1">
    <location>
        <begin position="426"/>
        <end position="437"/>
    </location>
</feature>
<evidence type="ECO:0000313" key="5">
    <source>
        <dbReference type="Proteomes" id="UP000199086"/>
    </source>
</evidence>
<keyword evidence="3" id="KW-0732">Signal</keyword>
<gene>
    <name evidence="4" type="ORF">GA0111570_11273</name>
</gene>
<name>A0A1G6HS87_9ACTN</name>
<keyword evidence="5" id="KW-1185">Reference proteome</keyword>